<evidence type="ECO:0000313" key="3">
    <source>
        <dbReference type="Proteomes" id="UP000092445"/>
    </source>
</evidence>
<organism evidence="2 3">
    <name type="scientific">Glossina pallidipes</name>
    <name type="common">Tsetse fly</name>
    <dbReference type="NCBI Taxonomy" id="7398"/>
    <lineage>
        <taxon>Eukaryota</taxon>
        <taxon>Metazoa</taxon>
        <taxon>Ecdysozoa</taxon>
        <taxon>Arthropoda</taxon>
        <taxon>Hexapoda</taxon>
        <taxon>Insecta</taxon>
        <taxon>Pterygota</taxon>
        <taxon>Neoptera</taxon>
        <taxon>Endopterygota</taxon>
        <taxon>Diptera</taxon>
        <taxon>Brachycera</taxon>
        <taxon>Muscomorpha</taxon>
        <taxon>Hippoboscoidea</taxon>
        <taxon>Glossinidae</taxon>
        <taxon>Glossina</taxon>
    </lineage>
</organism>
<keyword evidence="3" id="KW-1185">Reference proteome</keyword>
<evidence type="ECO:0000313" key="2">
    <source>
        <dbReference type="EnsemblMetazoa" id="GPAI011722-PA"/>
    </source>
</evidence>
<dbReference type="AlphaFoldDB" id="A0A1A9ZDY0"/>
<keyword evidence="1" id="KW-0812">Transmembrane</keyword>
<reference evidence="2" key="2">
    <citation type="submission" date="2020-05" db="UniProtKB">
        <authorList>
            <consortium name="EnsemblMetazoa"/>
        </authorList>
    </citation>
    <scope>IDENTIFICATION</scope>
    <source>
        <strain evidence="2">IAEA</strain>
    </source>
</reference>
<dbReference type="VEuPathDB" id="VectorBase:GPAI011722"/>
<dbReference type="EnsemblMetazoa" id="GPAI011722-RA">
    <property type="protein sequence ID" value="GPAI011722-PA"/>
    <property type="gene ID" value="GPAI011722"/>
</dbReference>
<reference evidence="3" key="1">
    <citation type="submission" date="2014-03" db="EMBL/GenBank/DDBJ databases">
        <authorList>
            <person name="Aksoy S."/>
            <person name="Warren W."/>
            <person name="Wilson R.K."/>
        </authorList>
    </citation>
    <scope>NUCLEOTIDE SEQUENCE [LARGE SCALE GENOMIC DNA]</scope>
    <source>
        <strain evidence="3">IAEA</strain>
    </source>
</reference>
<keyword evidence="1" id="KW-0472">Membrane</keyword>
<sequence>MDNIEHNIKKPLRKHIASFTSCLVTSSTYFNVCFRVKTVSIRLQVFPANMKKGPPTQRQQIEKVPLSQKNPECRFLSQKYSEFRALYDAVVVVVFIPLKWQMPTRTKEIDKRTGRSLLHLSCTAVNTNDDGCGSVLCSNNIRIVQPIACLVVLRVVVVVVVMAVDSLTMMTYFATSRETAK</sequence>
<name>A0A1A9ZDY0_GLOPL</name>
<dbReference type="Proteomes" id="UP000092445">
    <property type="component" value="Unassembled WGS sequence"/>
</dbReference>
<proteinExistence type="predicted"/>
<feature type="transmembrane region" description="Helical" evidence="1">
    <location>
        <begin position="143"/>
        <end position="164"/>
    </location>
</feature>
<protein>
    <submittedName>
        <fullName evidence="2">Uncharacterized protein</fullName>
    </submittedName>
</protein>
<keyword evidence="1" id="KW-1133">Transmembrane helix</keyword>
<accession>A0A1A9ZDY0</accession>
<evidence type="ECO:0000256" key="1">
    <source>
        <dbReference type="SAM" id="Phobius"/>
    </source>
</evidence>